<dbReference type="InterPro" id="IPR036812">
    <property type="entry name" value="NAD(P)_OxRdtase_dom_sf"/>
</dbReference>
<evidence type="ECO:0000313" key="3">
    <source>
        <dbReference type="Proteomes" id="UP000031549"/>
    </source>
</evidence>
<dbReference type="Proteomes" id="UP000031549">
    <property type="component" value="Unassembled WGS sequence"/>
</dbReference>
<gene>
    <name evidence="2" type="ORF">PI95_032475</name>
</gene>
<dbReference type="PANTHER" id="PTHR43312">
    <property type="entry name" value="D-THREO-ALDOSE 1-DEHYDROGENASE"/>
    <property type="match status" value="1"/>
</dbReference>
<comment type="caution">
    <text evidence="2">The sequence shown here is derived from an EMBL/GenBank/DDBJ whole genome shotgun (WGS) entry which is preliminary data.</text>
</comment>
<dbReference type="CDD" id="cd19100">
    <property type="entry name" value="AKR_unchar"/>
    <property type="match status" value="1"/>
</dbReference>
<reference evidence="2 3" key="1">
    <citation type="journal article" date="2015" name="Genome Announc.">
        <title>Draft Genome Sequence of Cyanobacterium Hassallia byssoidea Strain VB512170, Isolated from Monuments in India.</title>
        <authorList>
            <person name="Singh D."/>
            <person name="Chandrababunaidu M.M."/>
            <person name="Panda A."/>
            <person name="Sen D."/>
            <person name="Bhattacharyya S."/>
            <person name="Adhikary S.P."/>
            <person name="Tripathy S."/>
        </authorList>
    </citation>
    <scope>NUCLEOTIDE SEQUENCE [LARGE SCALE GENOMIC DNA]</scope>
    <source>
        <strain evidence="2 3">VB512170</strain>
    </source>
</reference>
<dbReference type="AlphaFoldDB" id="A0A846HMW6"/>
<feature type="domain" description="NADP-dependent oxidoreductase" evidence="1">
    <location>
        <begin position="60"/>
        <end position="260"/>
    </location>
</feature>
<dbReference type="InterPro" id="IPR023210">
    <property type="entry name" value="NADP_OxRdtase_dom"/>
</dbReference>
<name>A0A846HMW6_9CYAN</name>
<dbReference type="Pfam" id="PF00248">
    <property type="entry name" value="Aldo_ket_red"/>
    <property type="match status" value="1"/>
</dbReference>
<evidence type="ECO:0000313" key="2">
    <source>
        <dbReference type="EMBL" id="NEU77091.1"/>
    </source>
</evidence>
<dbReference type="NCBIfam" id="TIGR01409">
    <property type="entry name" value="TAT_signal_seq"/>
    <property type="match status" value="1"/>
</dbReference>
<proteinExistence type="predicted"/>
<dbReference type="SUPFAM" id="SSF51430">
    <property type="entry name" value="NAD(P)-linked oxidoreductase"/>
    <property type="match status" value="1"/>
</dbReference>
<keyword evidence="3" id="KW-1185">Reference proteome</keyword>
<dbReference type="PROSITE" id="PS51318">
    <property type="entry name" value="TAT"/>
    <property type="match status" value="1"/>
</dbReference>
<dbReference type="InterPro" id="IPR006311">
    <property type="entry name" value="TAT_signal"/>
</dbReference>
<sequence>MDINRRDFLKTASISGLAAGVAASEGFLSPLLAATPQQTTRNGDMIYRTMGRTKEKVSVIGLGGHHIGRQKDEQESIKIIRSAIDRGINFMDNCWDYHNGGSEIRMGKALQDGYRQKVFLMTKIDGRTKESAAKQIDESLKRLQTDRVDLMQFHEVIRLEDPDRIFAKGGAAEAVLEAQKAGKVRYIGFTGHKDPLVHLRMLEIAAENNFRFDTVQLPLNVMDAHFRSFERAVLPRLVQNQIGVLGMKSMGDQIILKSNTVKPIECLHYAMNLPTSTVITGIDSMSILNQAFEAARTFKPMSQEQTAALLAKTAKVAAKGEYELFKISDRFDGTAKNPQWLG</sequence>
<evidence type="ECO:0000259" key="1">
    <source>
        <dbReference type="Pfam" id="PF00248"/>
    </source>
</evidence>
<dbReference type="PANTHER" id="PTHR43312:SF1">
    <property type="entry name" value="NADP-DEPENDENT OXIDOREDUCTASE DOMAIN-CONTAINING PROTEIN"/>
    <property type="match status" value="1"/>
</dbReference>
<organism evidence="2 3">
    <name type="scientific">Hassallia byssoidea VB512170</name>
    <dbReference type="NCBI Taxonomy" id="1304833"/>
    <lineage>
        <taxon>Bacteria</taxon>
        <taxon>Bacillati</taxon>
        <taxon>Cyanobacteriota</taxon>
        <taxon>Cyanophyceae</taxon>
        <taxon>Nostocales</taxon>
        <taxon>Tolypothrichaceae</taxon>
        <taxon>Hassallia</taxon>
    </lineage>
</organism>
<dbReference type="InterPro" id="IPR019546">
    <property type="entry name" value="TAT_signal_bac_arc"/>
</dbReference>
<dbReference type="Gene3D" id="3.20.20.100">
    <property type="entry name" value="NADP-dependent oxidoreductase domain"/>
    <property type="match status" value="1"/>
</dbReference>
<dbReference type="RefSeq" id="WP_039738715.1">
    <property type="nucleotide sequence ID" value="NZ_JTCM02000153.1"/>
</dbReference>
<accession>A0A846HMW6</accession>
<dbReference type="EMBL" id="JTCM02000153">
    <property type="protein sequence ID" value="NEU77091.1"/>
    <property type="molecule type" value="Genomic_DNA"/>
</dbReference>
<protein>
    <submittedName>
        <fullName evidence="2">Aldo/keto reductase</fullName>
    </submittedName>
</protein>
<dbReference type="InterPro" id="IPR053135">
    <property type="entry name" value="AKR2_Oxidoreductase"/>
</dbReference>